<dbReference type="AlphaFoldDB" id="A0A1T3NQD1"/>
<proteinExistence type="inferred from homology"/>
<gene>
    <name evidence="5" type="ORF">B4N89_33940</name>
</gene>
<keyword evidence="3" id="KW-0813">Transport</keyword>
<dbReference type="InterPro" id="IPR050490">
    <property type="entry name" value="Bact_solute-bd_prot1"/>
</dbReference>
<reference evidence="5 6" key="1">
    <citation type="submission" date="2017-03" db="EMBL/GenBank/DDBJ databases">
        <title>Draft genome sequence of Streptomyces scabrisporus NF3, endophyte isolated from Amphipterygium adstringens.</title>
        <authorList>
            <person name="Vazquez M."/>
            <person name="Ceapa C.D."/>
            <person name="Rodriguez Luna D."/>
            <person name="Sanchez Esquivel S."/>
        </authorList>
    </citation>
    <scope>NUCLEOTIDE SEQUENCE [LARGE SCALE GENOMIC DNA]</scope>
    <source>
        <strain evidence="5 6">NF3</strain>
    </source>
</reference>
<comment type="subcellular location">
    <subcellularLocation>
        <location evidence="1">Cell envelope</location>
    </subcellularLocation>
</comment>
<dbReference type="CDD" id="cd13585">
    <property type="entry name" value="PBP2_TMBP_like"/>
    <property type="match status" value="1"/>
</dbReference>
<dbReference type="STRING" id="159449.B4N89_33940"/>
<dbReference type="RefSeq" id="WP_078980311.1">
    <property type="nucleotide sequence ID" value="NZ_MWQN01000002.1"/>
</dbReference>
<comment type="caution">
    <text evidence="5">The sequence shown here is derived from an EMBL/GenBank/DDBJ whole genome shotgun (WGS) entry which is preliminary data.</text>
</comment>
<keyword evidence="4" id="KW-0732">Signal</keyword>
<evidence type="ECO:0000313" key="6">
    <source>
        <dbReference type="Proteomes" id="UP000190037"/>
    </source>
</evidence>
<name>A0A1T3NQD1_9ACTN</name>
<dbReference type="SUPFAM" id="SSF53850">
    <property type="entry name" value="Periplasmic binding protein-like II"/>
    <property type="match status" value="1"/>
</dbReference>
<evidence type="ECO:0000313" key="5">
    <source>
        <dbReference type="EMBL" id="OPC79097.1"/>
    </source>
</evidence>
<dbReference type="Pfam" id="PF13416">
    <property type="entry name" value="SBP_bac_8"/>
    <property type="match status" value="1"/>
</dbReference>
<dbReference type="InterPro" id="IPR006059">
    <property type="entry name" value="SBP"/>
</dbReference>
<sequence length="457" mass="49186">MSRSGIRRSLRSPAVRTSAVVASVVLVAAGCGSSGSSGGGGGGSVKLKYSLWDDNQLPQYKKCAEAFHAKNPKITVEVTQTAWAQYWQNLTTQVVSGTAPDVFTDSVLYFPQFQKNNQILDLTPYIQRDAVDLQQYQANLADVWTRDGKRYGLPKDWGTMGVAYNKEMAQRAQLTPQALDAWTWNPVDGGDFGRAVAAMTVDENGRTGLEPGFDKNKVKTYGLAIAYEGGAVGQDSWGSFAVSNGFQYVDKNPFGTKYNYTDPKLTQTLDWFAGLIKKGYMPAYDKQSTVGADGLLQSGKAAMTIAGSWMAKTYTADGKVAFAGMPTGPTGRKTPINGLSDAVYANGKHKEEAWQWVKFLASTECQDIVAAEAVVFPAITTSSAKAEAAQLAAGRDMRVFTQPVATPGQTFVLPVTDQGDRILDIVQSAVDRVWLGQSDAKSALGQANSDVNALLKK</sequence>
<evidence type="ECO:0000256" key="2">
    <source>
        <dbReference type="ARBA" id="ARBA00008520"/>
    </source>
</evidence>
<keyword evidence="6" id="KW-1185">Reference proteome</keyword>
<dbReference type="PANTHER" id="PTHR43649:SF31">
    <property type="entry name" value="SN-GLYCEROL-3-PHOSPHATE-BINDING PERIPLASMIC PROTEIN UGPB"/>
    <property type="match status" value="1"/>
</dbReference>
<dbReference type="EMBL" id="MWQN01000002">
    <property type="protein sequence ID" value="OPC79097.1"/>
    <property type="molecule type" value="Genomic_DNA"/>
</dbReference>
<protein>
    <submittedName>
        <fullName evidence="5">Sugar-binding protein</fullName>
    </submittedName>
</protein>
<organism evidence="5 6">
    <name type="scientific">Embleya scabrispora</name>
    <dbReference type="NCBI Taxonomy" id="159449"/>
    <lineage>
        <taxon>Bacteria</taxon>
        <taxon>Bacillati</taxon>
        <taxon>Actinomycetota</taxon>
        <taxon>Actinomycetes</taxon>
        <taxon>Kitasatosporales</taxon>
        <taxon>Streptomycetaceae</taxon>
        <taxon>Embleya</taxon>
    </lineage>
</organism>
<evidence type="ECO:0000256" key="1">
    <source>
        <dbReference type="ARBA" id="ARBA00004196"/>
    </source>
</evidence>
<evidence type="ECO:0000256" key="3">
    <source>
        <dbReference type="ARBA" id="ARBA00022448"/>
    </source>
</evidence>
<dbReference type="PANTHER" id="PTHR43649">
    <property type="entry name" value="ARABINOSE-BINDING PROTEIN-RELATED"/>
    <property type="match status" value="1"/>
</dbReference>
<evidence type="ECO:0000256" key="4">
    <source>
        <dbReference type="ARBA" id="ARBA00022729"/>
    </source>
</evidence>
<accession>A0A1T3NQD1</accession>
<dbReference type="Gene3D" id="3.40.190.10">
    <property type="entry name" value="Periplasmic binding protein-like II"/>
    <property type="match status" value="1"/>
</dbReference>
<dbReference type="GO" id="GO:0030313">
    <property type="term" value="C:cell envelope"/>
    <property type="evidence" value="ECO:0007669"/>
    <property type="project" value="UniProtKB-SubCell"/>
</dbReference>
<dbReference type="OrthoDB" id="1650177at2"/>
<dbReference type="Proteomes" id="UP000190037">
    <property type="component" value="Unassembled WGS sequence"/>
</dbReference>
<comment type="similarity">
    <text evidence="2">Belongs to the bacterial solute-binding protein 1 family.</text>
</comment>
<dbReference type="PROSITE" id="PS51257">
    <property type="entry name" value="PROKAR_LIPOPROTEIN"/>
    <property type="match status" value="1"/>
</dbReference>